<evidence type="ECO:0000256" key="8">
    <source>
        <dbReference type="RuleBase" id="RU363041"/>
    </source>
</evidence>
<dbReference type="Proteomes" id="UP000005713">
    <property type="component" value="Unassembled WGS sequence"/>
</dbReference>
<gene>
    <name evidence="9" type="ORF">SSE37_23084</name>
</gene>
<keyword evidence="7 8" id="KW-0472">Membrane</keyword>
<evidence type="ECO:0000256" key="6">
    <source>
        <dbReference type="ARBA" id="ARBA00022989"/>
    </source>
</evidence>
<sequence length="269" mass="28829">MGNGLRVSANPGLCQEGKPVLETSLLLVAALIVGFSKGGLASAAAIAVPMLSLFMNPVTAAATLLPVFVATDWIGVWLYRKDYSRRNVAILVPSILLGVAIATVITPYTPERALLIFTGLIGLWYIARTWGRALRQKETPEPTSADVAPGVFWGTITGIASFITHSGAPPVQAFLLPQRLPKLEFAGTVAISFAIGNLVKLPAYWSIGQFEGLRWGLVAALCVTGMIGTYGGRWLTAHLPERTYRIVIEIFLLILSVVLLIKGGLDIYA</sequence>
<keyword evidence="4 8" id="KW-1003">Cell membrane</keyword>
<feature type="transmembrane region" description="Helical" evidence="8">
    <location>
        <begin position="185"/>
        <end position="207"/>
    </location>
</feature>
<proteinExistence type="inferred from homology"/>
<dbReference type="PANTHER" id="PTHR30269">
    <property type="entry name" value="TRANSMEMBRANE PROTEIN YFCA"/>
    <property type="match status" value="1"/>
</dbReference>
<feature type="transmembrane region" description="Helical" evidence="8">
    <location>
        <begin position="244"/>
        <end position="265"/>
    </location>
</feature>
<dbReference type="InterPro" id="IPR052017">
    <property type="entry name" value="TSUP"/>
</dbReference>
<feature type="transmembrane region" description="Helical" evidence="8">
    <location>
        <begin position="213"/>
        <end position="232"/>
    </location>
</feature>
<dbReference type="eggNOG" id="COG0730">
    <property type="taxonomic scope" value="Bacteria"/>
</dbReference>
<feature type="transmembrane region" description="Helical" evidence="8">
    <location>
        <begin position="60"/>
        <end position="79"/>
    </location>
</feature>
<feature type="transmembrane region" description="Helical" evidence="8">
    <location>
        <begin position="114"/>
        <end position="131"/>
    </location>
</feature>
<dbReference type="AlphaFoldDB" id="A3K062"/>
<evidence type="ECO:0000313" key="9">
    <source>
        <dbReference type="EMBL" id="EBA09177.1"/>
    </source>
</evidence>
<comment type="subcellular location">
    <subcellularLocation>
        <location evidence="1 8">Cell membrane</location>
        <topology evidence="1 8">Multi-pass membrane protein</topology>
    </subcellularLocation>
</comment>
<evidence type="ECO:0000256" key="4">
    <source>
        <dbReference type="ARBA" id="ARBA00022475"/>
    </source>
</evidence>
<comment type="caution">
    <text evidence="9">The sequence shown here is derived from an EMBL/GenBank/DDBJ whole genome shotgun (WGS) entry which is preliminary data.</text>
</comment>
<name>A3K062_SAGS3</name>
<dbReference type="Pfam" id="PF01925">
    <property type="entry name" value="TauE"/>
    <property type="match status" value="1"/>
</dbReference>
<organism evidence="9 10">
    <name type="scientific">Sagittula stellata (strain ATCC 700073 / DSM 11524 / E-37)</name>
    <dbReference type="NCBI Taxonomy" id="388399"/>
    <lineage>
        <taxon>Bacteria</taxon>
        <taxon>Pseudomonadati</taxon>
        <taxon>Pseudomonadota</taxon>
        <taxon>Alphaproteobacteria</taxon>
        <taxon>Rhodobacterales</taxon>
        <taxon>Roseobacteraceae</taxon>
        <taxon>Sagittula</taxon>
    </lineage>
</organism>
<keyword evidence="10" id="KW-1185">Reference proteome</keyword>
<protein>
    <recommendedName>
        <fullName evidence="8">Probable membrane transporter protein</fullName>
    </recommendedName>
</protein>
<feature type="transmembrane region" description="Helical" evidence="8">
    <location>
        <begin position="25"/>
        <end position="48"/>
    </location>
</feature>
<evidence type="ECO:0000256" key="5">
    <source>
        <dbReference type="ARBA" id="ARBA00022692"/>
    </source>
</evidence>
<evidence type="ECO:0000256" key="7">
    <source>
        <dbReference type="ARBA" id="ARBA00023136"/>
    </source>
</evidence>
<evidence type="ECO:0000256" key="2">
    <source>
        <dbReference type="ARBA" id="ARBA00009142"/>
    </source>
</evidence>
<dbReference type="PANTHER" id="PTHR30269:SF37">
    <property type="entry name" value="MEMBRANE TRANSPORTER PROTEIN"/>
    <property type="match status" value="1"/>
</dbReference>
<keyword evidence="6 8" id="KW-1133">Transmembrane helix</keyword>
<keyword evidence="5 8" id="KW-0812">Transmembrane</keyword>
<dbReference type="GO" id="GO:0005886">
    <property type="term" value="C:plasma membrane"/>
    <property type="evidence" value="ECO:0007669"/>
    <property type="project" value="UniProtKB-SubCell"/>
</dbReference>
<keyword evidence="3" id="KW-0813">Transport</keyword>
<accession>A3K062</accession>
<feature type="transmembrane region" description="Helical" evidence="8">
    <location>
        <begin position="88"/>
        <end position="108"/>
    </location>
</feature>
<reference evidence="9 10" key="1">
    <citation type="submission" date="2006-06" db="EMBL/GenBank/DDBJ databases">
        <authorList>
            <person name="Moran M.A."/>
            <person name="Ferriera S."/>
            <person name="Johnson J."/>
            <person name="Kravitz S."/>
            <person name="Beeson K."/>
            <person name="Sutton G."/>
            <person name="Rogers Y.-H."/>
            <person name="Friedman R."/>
            <person name="Frazier M."/>
            <person name="Venter J.C."/>
        </authorList>
    </citation>
    <scope>NUCLEOTIDE SEQUENCE [LARGE SCALE GENOMIC DNA]</scope>
    <source>
        <strain evidence="9 10">E-37</strain>
    </source>
</reference>
<evidence type="ECO:0000256" key="3">
    <source>
        <dbReference type="ARBA" id="ARBA00022448"/>
    </source>
</evidence>
<dbReference type="EMBL" id="AAYA01000003">
    <property type="protein sequence ID" value="EBA09177.1"/>
    <property type="molecule type" value="Genomic_DNA"/>
</dbReference>
<evidence type="ECO:0000256" key="1">
    <source>
        <dbReference type="ARBA" id="ARBA00004651"/>
    </source>
</evidence>
<evidence type="ECO:0000313" key="10">
    <source>
        <dbReference type="Proteomes" id="UP000005713"/>
    </source>
</evidence>
<comment type="similarity">
    <text evidence="2 8">Belongs to the 4-toluene sulfonate uptake permease (TSUP) (TC 2.A.102) family.</text>
</comment>
<dbReference type="InterPro" id="IPR002781">
    <property type="entry name" value="TM_pro_TauE-like"/>
</dbReference>